<comment type="caution">
    <text evidence="8">The sequence shown here is derived from an EMBL/GenBank/DDBJ whole genome shotgun (WGS) entry which is preliminary data.</text>
</comment>
<dbReference type="EC" id="2.1.1.37" evidence="7"/>
<evidence type="ECO:0000256" key="3">
    <source>
        <dbReference type="ARBA" id="ARBA00022691"/>
    </source>
</evidence>
<keyword evidence="1 5" id="KW-0489">Methyltransferase</keyword>
<dbReference type="NCBIfam" id="TIGR00675">
    <property type="entry name" value="dcm"/>
    <property type="match status" value="1"/>
</dbReference>
<evidence type="ECO:0000256" key="4">
    <source>
        <dbReference type="ARBA" id="ARBA00022747"/>
    </source>
</evidence>
<evidence type="ECO:0000256" key="6">
    <source>
        <dbReference type="RuleBase" id="RU000416"/>
    </source>
</evidence>
<evidence type="ECO:0000313" key="8">
    <source>
        <dbReference type="EMBL" id="NOV98495.1"/>
    </source>
</evidence>
<dbReference type="InterPro" id="IPR050750">
    <property type="entry name" value="C5-MTase"/>
</dbReference>
<evidence type="ECO:0000256" key="2">
    <source>
        <dbReference type="ARBA" id="ARBA00022679"/>
    </source>
</evidence>
<dbReference type="PROSITE" id="PS00094">
    <property type="entry name" value="C5_MTASE_1"/>
    <property type="match status" value="1"/>
</dbReference>
<dbReference type="PROSITE" id="PS51679">
    <property type="entry name" value="SAM_MT_C5"/>
    <property type="match status" value="1"/>
</dbReference>
<sequence length="556" mass="61895">MMNLTWAATAELRGLSRVSRQVSIEEVAARFKRNCRRAGSDPPGMGSTAWLFGDAPLAPVAAVRWTALSTGSAVPLAHMRSSWQAVLMGAHVSAGRSFRYIDLFAGIGGFAAALEAFGGECVYSVEIDPAAAAVYERNWGHSPLGDITKDANDEVVSIPPHDLLAAGFPCQPFSKSGAQRGMEETRGTLFWNILRIIHEHRPTVVLLENVRNLAGPRHGHEWDVIIRELRDAGYRVSAKPTVFSPHLLPIERGGRPQVRERVFITATYDPDSACEADGVPAVIENISQRGDEEWLLTTDLPLGDVEAAPDLELSAAETQWIDAWNDFVELMWAEVRRTDGDGARLPGFPIWVDAWVDAASLEIPEGTPRWKENFLRKNAEFYTKHRVALDAWLNNWPVKEFPPSRRKLEWQAQQTPRLWDCAMQLRPSGIRAKRMTHLPALVAITQTSVLGPLRRRLAWREAARLQGLPDNFDFGGQPAAQTYKQLGNGVSVGAVWNVLRAHAERDKAILERSETGRALYRAIVTDAPKTPDDRLEMVVAAGQRRYREQAAHKRLL</sequence>
<dbReference type="Gene3D" id="3.90.120.10">
    <property type="entry name" value="DNA Methylase, subunit A, domain 2"/>
    <property type="match status" value="1"/>
</dbReference>
<evidence type="ECO:0000256" key="1">
    <source>
        <dbReference type="ARBA" id="ARBA00022603"/>
    </source>
</evidence>
<protein>
    <recommendedName>
        <fullName evidence="7">Cytosine-specific methyltransferase</fullName>
        <ecNumber evidence="7">2.1.1.37</ecNumber>
    </recommendedName>
</protein>
<reference evidence="8 9" key="1">
    <citation type="submission" date="2020-05" db="EMBL/GenBank/DDBJ databases">
        <title>Genomic Encyclopedia of Type Strains, Phase III (KMG-III): the genomes of soil and plant-associated and newly described type strains.</title>
        <authorList>
            <person name="Whitman W."/>
        </authorList>
    </citation>
    <scope>NUCLEOTIDE SEQUENCE [LARGE SCALE GENOMIC DNA]</scope>
    <source>
        <strain evidence="8 9">KCTC 19046</strain>
    </source>
</reference>
<evidence type="ECO:0000256" key="7">
    <source>
        <dbReference type="RuleBase" id="RU000417"/>
    </source>
</evidence>
<comment type="catalytic activity">
    <reaction evidence="7">
        <text>a 2'-deoxycytidine in DNA + S-adenosyl-L-methionine = a 5-methyl-2'-deoxycytidine in DNA + S-adenosyl-L-homocysteine + H(+)</text>
        <dbReference type="Rhea" id="RHEA:13681"/>
        <dbReference type="Rhea" id="RHEA-COMP:11369"/>
        <dbReference type="Rhea" id="RHEA-COMP:11370"/>
        <dbReference type="ChEBI" id="CHEBI:15378"/>
        <dbReference type="ChEBI" id="CHEBI:57856"/>
        <dbReference type="ChEBI" id="CHEBI:59789"/>
        <dbReference type="ChEBI" id="CHEBI:85452"/>
        <dbReference type="ChEBI" id="CHEBI:85454"/>
        <dbReference type="EC" id="2.1.1.37"/>
    </reaction>
</comment>
<keyword evidence="4" id="KW-0680">Restriction system</keyword>
<dbReference type="EMBL" id="JABEZU010000004">
    <property type="protein sequence ID" value="NOV98495.1"/>
    <property type="molecule type" value="Genomic_DNA"/>
</dbReference>
<dbReference type="InterPro" id="IPR001525">
    <property type="entry name" value="C5_MeTfrase"/>
</dbReference>
<keyword evidence="9" id="KW-1185">Reference proteome</keyword>
<dbReference type="Gene3D" id="3.40.50.150">
    <property type="entry name" value="Vaccinia Virus protein VP39"/>
    <property type="match status" value="1"/>
</dbReference>
<dbReference type="GO" id="GO:0032259">
    <property type="term" value="P:methylation"/>
    <property type="evidence" value="ECO:0007669"/>
    <property type="project" value="UniProtKB-KW"/>
</dbReference>
<organism evidence="8 9">
    <name type="scientific">Isoptericola halotolerans</name>
    <dbReference type="NCBI Taxonomy" id="300560"/>
    <lineage>
        <taxon>Bacteria</taxon>
        <taxon>Bacillati</taxon>
        <taxon>Actinomycetota</taxon>
        <taxon>Actinomycetes</taxon>
        <taxon>Micrococcales</taxon>
        <taxon>Promicromonosporaceae</taxon>
        <taxon>Isoptericola</taxon>
    </lineage>
</organism>
<dbReference type="CDD" id="cd00315">
    <property type="entry name" value="Cyt_C5_DNA_methylase"/>
    <property type="match status" value="1"/>
</dbReference>
<evidence type="ECO:0000256" key="5">
    <source>
        <dbReference type="PROSITE-ProRule" id="PRU01016"/>
    </source>
</evidence>
<feature type="active site" evidence="5">
    <location>
        <position position="170"/>
    </location>
</feature>
<keyword evidence="2 5" id="KW-0808">Transferase</keyword>
<proteinExistence type="inferred from homology"/>
<accession>A0ABX2A926</accession>
<gene>
    <name evidence="8" type="ORF">HDG69_003090</name>
</gene>
<dbReference type="PANTHER" id="PTHR46098">
    <property type="entry name" value="TRNA (CYTOSINE(38)-C(5))-METHYLTRANSFERASE"/>
    <property type="match status" value="1"/>
</dbReference>
<dbReference type="PANTHER" id="PTHR46098:SF1">
    <property type="entry name" value="TRNA (CYTOSINE(38)-C(5))-METHYLTRANSFERASE"/>
    <property type="match status" value="1"/>
</dbReference>
<dbReference type="Pfam" id="PF00145">
    <property type="entry name" value="DNA_methylase"/>
    <property type="match status" value="1"/>
</dbReference>
<dbReference type="SUPFAM" id="SSF53335">
    <property type="entry name" value="S-adenosyl-L-methionine-dependent methyltransferases"/>
    <property type="match status" value="1"/>
</dbReference>
<dbReference type="PRINTS" id="PR00105">
    <property type="entry name" value="C5METTRFRASE"/>
</dbReference>
<keyword evidence="3 5" id="KW-0949">S-adenosyl-L-methionine</keyword>
<dbReference type="InterPro" id="IPR018117">
    <property type="entry name" value="C5_DNA_meth_AS"/>
</dbReference>
<dbReference type="InterPro" id="IPR029063">
    <property type="entry name" value="SAM-dependent_MTases_sf"/>
</dbReference>
<comment type="similarity">
    <text evidence="5 6">Belongs to the class I-like SAM-binding methyltransferase superfamily. C5-methyltransferase family.</text>
</comment>
<evidence type="ECO:0000313" key="9">
    <source>
        <dbReference type="Proteomes" id="UP000757540"/>
    </source>
</evidence>
<dbReference type="Proteomes" id="UP000757540">
    <property type="component" value="Unassembled WGS sequence"/>
</dbReference>
<name>A0ABX2A926_9MICO</name>
<dbReference type="GO" id="GO:0003886">
    <property type="term" value="F:DNA (cytosine-5-)-methyltransferase activity"/>
    <property type="evidence" value="ECO:0007669"/>
    <property type="project" value="UniProtKB-EC"/>
</dbReference>